<name>A0AAQ4EDR9_AMBAM</name>
<evidence type="ECO:0000256" key="10">
    <source>
        <dbReference type="RuleBase" id="RU363063"/>
    </source>
</evidence>
<dbReference type="EC" id="2.4.1.-" evidence="10"/>
<dbReference type="InterPro" id="IPR002659">
    <property type="entry name" value="Glyco_trans_31"/>
</dbReference>
<evidence type="ECO:0000256" key="7">
    <source>
        <dbReference type="ARBA" id="ARBA00022989"/>
    </source>
</evidence>
<reference evidence="11 12" key="1">
    <citation type="journal article" date="2023" name="Arcadia Sci">
        <title>De novo assembly of a long-read Amblyomma americanum tick genome.</title>
        <authorList>
            <person name="Chou S."/>
            <person name="Poskanzer K.E."/>
            <person name="Rollins M."/>
            <person name="Thuy-Boun P.S."/>
        </authorList>
    </citation>
    <scope>NUCLEOTIDE SEQUENCE [LARGE SCALE GENOMIC DNA]</scope>
    <source>
        <strain evidence="11">F_SG_1</strain>
        <tissue evidence="11">Salivary glands</tissue>
    </source>
</reference>
<sequence length="159" mass="17967">MLVFAHCSARVFSGRPSNNKDLHAWLDLEADLTGDLVVFPCKGGNFNTTPKFVGGMRWVVVHCPTVKKVTKIDDGVMIHPFKLQKYYRQEVIQKPEYLQCEVNVNSDVIRDPQSRYYVPEEDLPARKYGNFCAGASVTMTYAVMRVLLRAASIISTHPT</sequence>
<accession>A0AAQ4EDR9</accession>
<keyword evidence="7" id="KW-1133">Transmembrane helix</keyword>
<evidence type="ECO:0000256" key="5">
    <source>
        <dbReference type="ARBA" id="ARBA00022692"/>
    </source>
</evidence>
<feature type="non-terminal residue" evidence="11">
    <location>
        <position position="159"/>
    </location>
</feature>
<keyword evidence="8 10" id="KW-0333">Golgi apparatus</keyword>
<evidence type="ECO:0000256" key="1">
    <source>
        <dbReference type="ARBA" id="ARBA00004323"/>
    </source>
</evidence>
<dbReference type="Proteomes" id="UP001321473">
    <property type="component" value="Unassembled WGS sequence"/>
</dbReference>
<keyword evidence="3 10" id="KW-0328">Glycosyltransferase</keyword>
<dbReference type="GO" id="GO:0000139">
    <property type="term" value="C:Golgi membrane"/>
    <property type="evidence" value="ECO:0007669"/>
    <property type="project" value="UniProtKB-SubCell"/>
</dbReference>
<keyword evidence="5" id="KW-0812">Transmembrane</keyword>
<evidence type="ECO:0000256" key="9">
    <source>
        <dbReference type="ARBA" id="ARBA00023136"/>
    </source>
</evidence>
<dbReference type="GO" id="GO:0006493">
    <property type="term" value="P:protein O-linked glycosylation"/>
    <property type="evidence" value="ECO:0007669"/>
    <property type="project" value="TreeGrafter"/>
</dbReference>
<gene>
    <name evidence="11" type="ORF">V5799_012675</name>
</gene>
<dbReference type="PANTHER" id="PTHR11214:SF376">
    <property type="entry name" value="HEXOSYLTRANSFERASE"/>
    <property type="match status" value="1"/>
</dbReference>
<dbReference type="Pfam" id="PF01762">
    <property type="entry name" value="Galactosyl_T"/>
    <property type="match status" value="1"/>
</dbReference>
<evidence type="ECO:0000313" key="11">
    <source>
        <dbReference type="EMBL" id="KAK8772792.1"/>
    </source>
</evidence>
<dbReference type="PANTHER" id="PTHR11214">
    <property type="entry name" value="BETA-1,3-N-ACETYLGLUCOSAMINYLTRANSFERASE"/>
    <property type="match status" value="1"/>
</dbReference>
<comment type="subcellular location">
    <subcellularLocation>
        <location evidence="1 10">Golgi apparatus membrane</location>
        <topology evidence="1 10">Single-pass type II membrane protein</topology>
    </subcellularLocation>
</comment>
<comment type="caution">
    <text evidence="11">The sequence shown here is derived from an EMBL/GenBank/DDBJ whole genome shotgun (WGS) entry which is preliminary data.</text>
</comment>
<dbReference type="GO" id="GO:0016758">
    <property type="term" value="F:hexosyltransferase activity"/>
    <property type="evidence" value="ECO:0007669"/>
    <property type="project" value="InterPro"/>
</dbReference>
<protein>
    <recommendedName>
        <fullName evidence="10">Hexosyltransferase</fullName>
        <ecNumber evidence="10">2.4.1.-</ecNumber>
    </recommendedName>
</protein>
<evidence type="ECO:0000313" key="12">
    <source>
        <dbReference type="Proteomes" id="UP001321473"/>
    </source>
</evidence>
<evidence type="ECO:0000256" key="2">
    <source>
        <dbReference type="ARBA" id="ARBA00008661"/>
    </source>
</evidence>
<evidence type="ECO:0000256" key="8">
    <source>
        <dbReference type="ARBA" id="ARBA00023034"/>
    </source>
</evidence>
<organism evidence="11 12">
    <name type="scientific">Amblyomma americanum</name>
    <name type="common">Lone star tick</name>
    <dbReference type="NCBI Taxonomy" id="6943"/>
    <lineage>
        <taxon>Eukaryota</taxon>
        <taxon>Metazoa</taxon>
        <taxon>Ecdysozoa</taxon>
        <taxon>Arthropoda</taxon>
        <taxon>Chelicerata</taxon>
        <taxon>Arachnida</taxon>
        <taxon>Acari</taxon>
        <taxon>Parasitiformes</taxon>
        <taxon>Ixodida</taxon>
        <taxon>Ixodoidea</taxon>
        <taxon>Ixodidae</taxon>
        <taxon>Amblyomminae</taxon>
        <taxon>Amblyomma</taxon>
    </lineage>
</organism>
<keyword evidence="12" id="KW-1185">Reference proteome</keyword>
<proteinExistence type="inferred from homology"/>
<keyword evidence="4" id="KW-0808">Transferase</keyword>
<keyword evidence="6" id="KW-0735">Signal-anchor</keyword>
<dbReference type="AlphaFoldDB" id="A0AAQ4EDR9"/>
<evidence type="ECO:0000256" key="3">
    <source>
        <dbReference type="ARBA" id="ARBA00022676"/>
    </source>
</evidence>
<evidence type="ECO:0000256" key="4">
    <source>
        <dbReference type="ARBA" id="ARBA00022679"/>
    </source>
</evidence>
<evidence type="ECO:0000256" key="6">
    <source>
        <dbReference type="ARBA" id="ARBA00022968"/>
    </source>
</evidence>
<dbReference type="EMBL" id="JARKHS020017795">
    <property type="protein sequence ID" value="KAK8772792.1"/>
    <property type="molecule type" value="Genomic_DNA"/>
</dbReference>
<comment type="similarity">
    <text evidence="2 10">Belongs to the glycosyltransferase 31 family.</text>
</comment>
<keyword evidence="9" id="KW-0472">Membrane</keyword>